<comment type="cofactor">
    <cofactor evidence="1">
        <name>pantetheine 4'-phosphate</name>
        <dbReference type="ChEBI" id="CHEBI:47942"/>
    </cofactor>
</comment>
<dbReference type="PANTHER" id="PTHR45527:SF1">
    <property type="entry name" value="FATTY ACID SYNTHASE"/>
    <property type="match status" value="1"/>
</dbReference>
<reference evidence="8" key="1">
    <citation type="journal article" date="2019" name="Int. J. Syst. Evol. Microbiol.">
        <title>The Global Catalogue of Microorganisms (GCM) 10K type strain sequencing project: providing services to taxonomists for standard genome sequencing and annotation.</title>
        <authorList>
            <consortium name="The Broad Institute Genomics Platform"/>
            <consortium name="The Broad Institute Genome Sequencing Center for Infectious Disease"/>
            <person name="Wu L."/>
            <person name="Ma J."/>
        </authorList>
    </citation>
    <scope>NUCLEOTIDE SEQUENCE [LARGE SCALE GENOMIC DNA]</scope>
    <source>
        <strain evidence="8">KCTC 42586</strain>
    </source>
</reference>
<evidence type="ECO:0000259" key="6">
    <source>
        <dbReference type="PROSITE" id="PS50075"/>
    </source>
</evidence>
<dbReference type="PANTHER" id="PTHR45527">
    <property type="entry name" value="NONRIBOSOMAL PEPTIDE SYNTHETASE"/>
    <property type="match status" value="1"/>
</dbReference>
<dbReference type="RefSeq" id="WP_380865342.1">
    <property type="nucleotide sequence ID" value="NZ_JBHSKM010000050.1"/>
</dbReference>
<dbReference type="InterPro" id="IPR010080">
    <property type="entry name" value="Thioester_reductase-like_dom"/>
</dbReference>
<sequence length="1012" mass="108256">MAPPGPLADDAKLSAAKRQLMEKWLTGGAKPHGPVIHRAEDPGPVELSFAQERLWFLAQLHPGNPYHNMVEAIRLRGPLDRDALRHALEQVVRRHDALRTVFEVHRGEPRQRVLDAPPLDLTTDADTLTEDSAVELLRHDTQRPFDLARGPLIRFRLTPLGPLQHVLTVTMHHLVGDGMSMGILFAELFACYEARLAGRPGPDLPELPVRYTDFSRWQRQLMRGEELSRRLDHWRSVLREPLPDLDRLTDRPRRGATSLRAISRPFALSPSVSEGLRTLARDHQATLFMALLAGFNALVHRRTGDEDIVTGSVVHGRDQPELEHLVGFFANTLALRTDLSGGPTFSELLGRVRRTCLEAYAHRDMPIEVLAAELRPGINGGDNPLFQAAVVGENPAGAARMGDLEVGAFDFGLDTAEFDLVLHYWETDGCVKGGVRGSADLFDAESVSRFTTQLEQLFAAVVRDPGQPLAALPLATDPPPAPEAPTAPAGTGGAADPSTPAPAGHGEPGAGTVATPTEQAVAAVWREVLGVRDIDPDEDFFEVGGHSLRAVRVLLRLRERLGVDLPVQVFFAAPTIRTLAAEFDRAAGGAEAGDSGTAAGDEDDTVLLADAVLPADVSGEHRAPRTAPSVPAPAHVLLTGADGFLGAHLLARLLETTGARVHCLIEASGPDEAERTLARAFARYGIRVPEDRVTVLPGSLREPLLGLSPIAFARLAGMVDVIHHVGCEASLALPYAQLKAANVGGTTEVLRLAFRGGGTPLHYVSSPGVLLDRDAPPGLLRTDGRVAARSVLASGYVRSRWVAEERVDAARERGLPVSVYRPGRLGGHSATGAGDPDSAFWQFVRACTALGTVPDFGPDADFDLVPVDYVADAVAALSLRAEALGGTYHLAHPVRTPFAAVVERLRAAGYGLTGTTVEEWSRRVAADALDTGTAGDETTVSMAALTSSSRDMPDFGSLRLDVGGTLAALAGTPVRCPSVDAVLLDRYLDHLIGAGLLPRPPAHRTSRSENAL</sequence>
<dbReference type="Gene3D" id="1.10.1200.10">
    <property type="entry name" value="ACP-like"/>
    <property type="match status" value="1"/>
</dbReference>
<feature type="region of interest" description="Disordered" evidence="5">
    <location>
        <begin position="469"/>
        <end position="513"/>
    </location>
</feature>
<comment type="caution">
    <text evidence="7">The sequence shown here is derived from an EMBL/GenBank/DDBJ whole genome shotgun (WGS) entry which is preliminary data.</text>
</comment>
<dbReference type="Pfam" id="PF00550">
    <property type="entry name" value="PP-binding"/>
    <property type="match status" value="1"/>
</dbReference>
<feature type="compositionally biased region" description="Low complexity" evidence="5">
    <location>
        <begin position="486"/>
        <end position="505"/>
    </location>
</feature>
<protein>
    <submittedName>
        <fullName evidence="7">Thioester reductase domain-containing protein</fullName>
    </submittedName>
</protein>
<dbReference type="Proteomes" id="UP001596263">
    <property type="component" value="Unassembled WGS sequence"/>
</dbReference>
<accession>A0ABW0CXR4</accession>
<dbReference type="SUPFAM" id="SSF51735">
    <property type="entry name" value="NAD(P)-binding Rossmann-fold domains"/>
    <property type="match status" value="1"/>
</dbReference>
<dbReference type="SMART" id="SM00823">
    <property type="entry name" value="PKS_PP"/>
    <property type="match status" value="1"/>
</dbReference>
<dbReference type="Gene3D" id="3.40.50.720">
    <property type="entry name" value="NAD(P)-binding Rossmann-like Domain"/>
    <property type="match status" value="1"/>
</dbReference>
<keyword evidence="3" id="KW-0597">Phosphoprotein</keyword>
<dbReference type="InterPro" id="IPR001242">
    <property type="entry name" value="Condensation_dom"/>
</dbReference>
<dbReference type="CDD" id="cd19531">
    <property type="entry name" value="LCL_NRPS-like"/>
    <property type="match status" value="1"/>
</dbReference>
<feature type="compositionally biased region" description="Pro residues" evidence="5">
    <location>
        <begin position="476"/>
        <end position="485"/>
    </location>
</feature>
<dbReference type="InterPro" id="IPR009081">
    <property type="entry name" value="PP-bd_ACP"/>
</dbReference>
<proteinExistence type="predicted"/>
<gene>
    <name evidence="7" type="ORF">ACFPQ9_42505</name>
</gene>
<dbReference type="InterPro" id="IPR023213">
    <property type="entry name" value="CAT-like_dom_sf"/>
</dbReference>
<organism evidence="7 8">
    <name type="scientific">Streptomyces coerulescens</name>
    <dbReference type="NCBI Taxonomy" id="29304"/>
    <lineage>
        <taxon>Bacteria</taxon>
        <taxon>Bacillati</taxon>
        <taxon>Actinomycetota</taxon>
        <taxon>Actinomycetes</taxon>
        <taxon>Kitasatosporales</taxon>
        <taxon>Streptomycetaceae</taxon>
        <taxon>Streptomyces</taxon>
    </lineage>
</organism>
<evidence type="ECO:0000256" key="4">
    <source>
        <dbReference type="ARBA" id="ARBA00022598"/>
    </source>
</evidence>
<evidence type="ECO:0000313" key="7">
    <source>
        <dbReference type="EMBL" id="MFC5220499.1"/>
    </source>
</evidence>
<dbReference type="Pfam" id="PF07993">
    <property type="entry name" value="NAD_binding_4"/>
    <property type="match status" value="1"/>
</dbReference>
<evidence type="ECO:0000256" key="1">
    <source>
        <dbReference type="ARBA" id="ARBA00001957"/>
    </source>
</evidence>
<dbReference type="InterPro" id="IPR036736">
    <property type="entry name" value="ACP-like_sf"/>
</dbReference>
<evidence type="ECO:0000256" key="3">
    <source>
        <dbReference type="ARBA" id="ARBA00022553"/>
    </source>
</evidence>
<dbReference type="CDD" id="cd05235">
    <property type="entry name" value="SDR_e1"/>
    <property type="match status" value="1"/>
</dbReference>
<dbReference type="NCBIfam" id="TIGR01746">
    <property type="entry name" value="Thioester-redct"/>
    <property type="match status" value="1"/>
</dbReference>
<dbReference type="Gene3D" id="3.30.559.30">
    <property type="entry name" value="Nonribosomal peptide synthetase, condensation domain"/>
    <property type="match status" value="1"/>
</dbReference>
<dbReference type="PROSITE" id="PS50075">
    <property type="entry name" value="CARRIER"/>
    <property type="match status" value="1"/>
</dbReference>
<dbReference type="InterPro" id="IPR036291">
    <property type="entry name" value="NAD(P)-bd_dom_sf"/>
</dbReference>
<name>A0ABW0CXR4_STRCD</name>
<dbReference type="SUPFAM" id="SSF47336">
    <property type="entry name" value="ACP-like"/>
    <property type="match status" value="1"/>
</dbReference>
<dbReference type="SUPFAM" id="SSF52777">
    <property type="entry name" value="CoA-dependent acyltransferases"/>
    <property type="match status" value="2"/>
</dbReference>
<keyword evidence="8" id="KW-1185">Reference proteome</keyword>
<evidence type="ECO:0000256" key="2">
    <source>
        <dbReference type="ARBA" id="ARBA00022450"/>
    </source>
</evidence>
<dbReference type="Gene3D" id="3.30.559.10">
    <property type="entry name" value="Chloramphenicol acetyltransferase-like domain"/>
    <property type="match status" value="1"/>
</dbReference>
<feature type="domain" description="Carrier" evidence="6">
    <location>
        <begin position="512"/>
        <end position="587"/>
    </location>
</feature>
<dbReference type="InterPro" id="IPR020806">
    <property type="entry name" value="PKS_PP-bd"/>
</dbReference>
<dbReference type="EMBL" id="JBHSKM010000050">
    <property type="protein sequence ID" value="MFC5220499.1"/>
    <property type="molecule type" value="Genomic_DNA"/>
</dbReference>
<keyword evidence="2" id="KW-0596">Phosphopantetheine</keyword>
<dbReference type="Pfam" id="PF00668">
    <property type="entry name" value="Condensation"/>
    <property type="match status" value="1"/>
</dbReference>
<evidence type="ECO:0000313" key="8">
    <source>
        <dbReference type="Proteomes" id="UP001596263"/>
    </source>
</evidence>
<keyword evidence="4" id="KW-0436">Ligase</keyword>
<dbReference type="InterPro" id="IPR013120">
    <property type="entry name" value="FAR_NAD-bd"/>
</dbReference>
<evidence type="ECO:0000256" key="5">
    <source>
        <dbReference type="SAM" id="MobiDB-lite"/>
    </source>
</evidence>